<organism evidence="8 9">
    <name type="scientific">Tissierella carlieri</name>
    <dbReference type="NCBI Taxonomy" id="689904"/>
    <lineage>
        <taxon>Bacteria</taxon>
        <taxon>Bacillati</taxon>
        <taxon>Bacillota</taxon>
        <taxon>Tissierellia</taxon>
        <taxon>Tissierellales</taxon>
        <taxon>Tissierellaceae</taxon>
        <taxon>Tissierella</taxon>
    </lineage>
</organism>
<evidence type="ECO:0000259" key="6">
    <source>
        <dbReference type="Pfam" id="PF02492"/>
    </source>
</evidence>
<dbReference type="InterPro" id="IPR036627">
    <property type="entry name" value="CobW-likC_sf"/>
</dbReference>
<keyword evidence="3" id="KW-0143">Chaperone</keyword>
<dbReference type="Gene3D" id="3.30.1220.10">
    <property type="entry name" value="CobW-like, C-terminal domain"/>
    <property type="match status" value="1"/>
</dbReference>
<dbReference type="InterPro" id="IPR051316">
    <property type="entry name" value="Zinc-reg_GTPase_activator"/>
</dbReference>
<dbReference type="EMBL" id="JANGAC010000020">
    <property type="protein sequence ID" value="MCQ4925341.1"/>
    <property type="molecule type" value="Genomic_DNA"/>
</dbReference>
<dbReference type="RefSeq" id="WP_256312830.1">
    <property type="nucleotide sequence ID" value="NZ_JANGAC010000020.1"/>
</dbReference>
<dbReference type="PANTHER" id="PTHR13748">
    <property type="entry name" value="COBW-RELATED"/>
    <property type="match status" value="1"/>
</dbReference>
<dbReference type="Pfam" id="PF02492">
    <property type="entry name" value="cobW"/>
    <property type="match status" value="1"/>
</dbReference>
<feature type="domain" description="CobW C-terminal" evidence="7">
    <location>
        <begin position="227"/>
        <end position="314"/>
    </location>
</feature>
<evidence type="ECO:0000313" key="9">
    <source>
        <dbReference type="Proteomes" id="UP001524478"/>
    </source>
</evidence>
<evidence type="ECO:0000256" key="5">
    <source>
        <dbReference type="ARBA" id="ARBA00049117"/>
    </source>
</evidence>
<comment type="similarity">
    <text evidence="4">Belongs to the SIMIBI class G3E GTPase family. ZNG1 subfamily.</text>
</comment>
<dbReference type="PANTHER" id="PTHR13748:SF62">
    <property type="entry name" value="COBW DOMAIN-CONTAINING PROTEIN"/>
    <property type="match status" value="1"/>
</dbReference>
<keyword evidence="1" id="KW-0547">Nucleotide-binding</keyword>
<gene>
    <name evidence="8" type="ORF">NE686_19715</name>
</gene>
<evidence type="ECO:0000256" key="3">
    <source>
        <dbReference type="ARBA" id="ARBA00023186"/>
    </source>
</evidence>
<dbReference type="InterPro" id="IPR003495">
    <property type="entry name" value="CobW/HypB/UreG_nucleotide-bd"/>
</dbReference>
<dbReference type="InterPro" id="IPR027417">
    <property type="entry name" value="P-loop_NTPase"/>
</dbReference>
<comment type="caution">
    <text evidence="8">The sequence shown here is derived from an EMBL/GenBank/DDBJ whole genome shotgun (WGS) entry which is preliminary data.</text>
</comment>
<accession>A0ABT1SFS0</accession>
<dbReference type="CDD" id="cd03112">
    <property type="entry name" value="CobW-like"/>
    <property type="match status" value="1"/>
</dbReference>
<dbReference type="SUPFAM" id="SSF52540">
    <property type="entry name" value="P-loop containing nucleoside triphosphate hydrolases"/>
    <property type="match status" value="1"/>
</dbReference>
<dbReference type="Pfam" id="PF07683">
    <property type="entry name" value="CobW_C"/>
    <property type="match status" value="1"/>
</dbReference>
<evidence type="ECO:0000259" key="7">
    <source>
        <dbReference type="Pfam" id="PF07683"/>
    </source>
</evidence>
<name>A0ABT1SFS0_9FIRM</name>
<reference evidence="8 9" key="1">
    <citation type="submission" date="2022-06" db="EMBL/GenBank/DDBJ databases">
        <title>Isolation of gut microbiota from human fecal samples.</title>
        <authorList>
            <person name="Pamer E.G."/>
            <person name="Barat B."/>
            <person name="Waligurski E."/>
            <person name="Medina S."/>
            <person name="Paddock L."/>
            <person name="Mostad J."/>
        </authorList>
    </citation>
    <scope>NUCLEOTIDE SEQUENCE [LARGE SCALE GENOMIC DNA]</scope>
    <source>
        <strain evidence="8 9">DFI.7.95</strain>
    </source>
</reference>
<evidence type="ECO:0000256" key="2">
    <source>
        <dbReference type="ARBA" id="ARBA00022801"/>
    </source>
</evidence>
<protein>
    <submittedName>
        <fullName evidence="8">GTP-binding protein</fullName>
    </submittedName>
</protein>
<keyword evidence="2" id="KW-0378">Hydrolase</keyword>
<dbReference type="InterPro" id="IPR011629">
    <property type="entry name" value="CobW-like_C"/>
</dbReference>
<evidence type="ECO:0000256" key="4">
    <source>
        <dbReference type="ARBA" id="ARBA00034320"/>
    </source>
</evidence>
<evidence type="ECO:0000313" key="8">
    <source>
        <dbReference type="EMBL" id="MCQ4925341.1"/>
    </source>
</evidence>
<feature type="domain" description="CobW/HypB/UreG nucleotide-binding" evidence="6">
    <location>
        <begin position="7"/>
        <end position="180"/>
    </location>
</feature>
<proteinExistence type="inferred from homology"/>
<keyword evidence="9" id="KW-1185">Reference proteome</keyword>
<dbReference type="SUPFAM" id="SSF90002">
    <property type="entry name" value="Hypothetical protein YjiA, C-terminal domain"/>
    <property type="match status" value="1"/>
</dbReference>
<sequence>MKIKIDIISGFLGAGKTTLIKEMISQKLYNEKVVIIENEFGEVGIDGELIRESGLEIKEINSGCICCSLTQDFEKSIEEIIEKINPGRIIIEPSGVGKLSEIIKACKSERLEDLIQVNMLITVVDVERFCLYISNFGEFFEDQIKNAKTILLSRTNNTGKEEIELVTREIQKINSRGNIVSTPWQELKLNTIISLAEKNTISPINKKVKNIRVVKEKVKKSNSHKVFQSWGLETPRIFTKNKIEDIVRKFDISKEYGNILRAKGIVEIQDNRWIQFNYVPGDIQITEVSPNYNGKVSIIGTGLNKNKLNKIFHDI</sequence>
<dbReference type="Gene3D" id="3.40.50.300">
    <property type="entry name" value="P-loop containing nucleotide triphosphate hydrolases"/>
    <property type="match status" value="1"/>
</dbReference>
<dbReference type="Proteomes" id="UP001524478">
    <property type="component" value="Unassembled WGS sequence"/>
</dbReference>
<comment type="catalytic activity">
    <reaction evidence="5">
        <text>GTP + H2O = GDP + phosphate + H(+)</text>
        <dbReference type="Rhea" id="RHEA:19669"/>
        <dbReference type="ChEBI" id="CHEBI:15377"/>
        <dbReference type="ChEBI" id="CHEBI:15378"/>
        <dbReference type="ChEBI" id="CHEBI:37565"/>
        <dbReference type="ChEBI" id="CHEBI:43474"/>
        <dbReference type="ChEBI" id="CHEBI:58189"/>
    </reaction>
    <physiologicalReaction direction="left-to-right" evidence="5">
        <dbReference type="Rhea" id="RHEA:19670"/>
    </physiologicalReaction>
</comment>
<evidence type="ECO:0000256" key="1">
    <source>
        <dbReference type="ARBA" id="ARBA00022741"/>
    </source>
</evidence>